<evidence type="ECO:0000259" key="4">
    <source>
        <dbReference type="PROSITE" id="PS01124"/>
    </source>
</evidence>
<evidence type="ECO:0000313" key="6">
    <source>
        <dbReference type="Proteomes" id="UP000649151"/>
    </source>
</evidence>
<dbReference type="PANTHER" id="PTHR43280">
    <property type="entry name" value="ARAC-FAMILY TRANSCRIPTIONAL REGULATOR"/>
    <property type="match status" value="1"/>
</dbReference>
<evidence type="ECO:0000256" key="3">
    <source>
        <dbReference type="ARBA" id="ARBA00023163"/>
    </source>
</evidence>
<dbReference type="PRINTS" id="PR00032">
    <property type="entry name" value="HTHARAC"/>
</dbReference>
<comment type="caution">
    <text evidence="5">The sequence shown here is derived from an EMBL/GenBank/DDBJ whole genome shotgun (WGS) entry which is preliminary data.</text>
</comment>
<dbReference type="RefSeq" id="WP_186996308.1">
    <property type="nucleotide sequence ID" value="NZ_JACOQK010000001.1"/>
</dbReference>
<dbReference type="InterPro" id="IPR037923">
    <property type="entry name" value="HTH-like"/>
</dbReference>
<dbReference type="Gene3D" id="2.60.120.280">
    <property type="entry name" value="Regulatory protein AraC"/>
    <property type="match status" value="1"/>
</dbReference>
<dbReference type="InterPro" id="IPR018060">
    <property type="entry name" value="HTH_AraC"/>
</dbReference>
<dbReference type="SMART" id="SM00342">
    <property type="entry name" value="HTH_ARAC"/>
    <property type="match status" value="1"/>
</dbReference>
<dbReference type="EMBL" id="JACOQK010000001">
    <property type="protein sequence ID" value="MBC5787285.1"/>
    <property type="molecule type" value="Genomic_DNA"/>
</dbReference>
<dbReference type="PANTHER" id="PTHR43280:SF2">
    <property type="entry name" value="HTH-TYPE TRANSCRIPTIONAL REGULATOR EXSA"/>
    <property type="match status" value="1"/>
</dbReference>
<dbReference type="Pfam" id="PF02311">
    <property type="entry name" value="AraC_binding"/>
    <property type="match status" value="1"/>
</dbReference>
<protein>
    <submittedName>
        <fullName evidence="5">Helix-turn-helix transcriptional regulator</fullName>
    </submittedName>
</protein>
<dbReference type="SUPFAM" id="SSF51215">
    <property type="entry name" value="Regulatory protein AraC"/>
    <property type="match status" value="1"/>
</dbReference>
<keyword evidence="3" id="KW-0804">Transcription</keyword>
<dbReference type="InterPro" id="IPR020449">
    <property type="entry name" value="Tscrpt_reg_AraC-type_HTH"/>
</dbReference>
<proteinExistence type="predicted"/>
<evidence type="ECO:0000256" key="2">
    <source>
        <dbReference type="ARBA" id="ARBA00023125"/>
    </source>
</evidence>
<dbReference type="PROSITE" id="PS01124">
    <property type="entry name" value="HTH_ARAC_FAMILY_2"/>
    <property type="match status" value="1"/>
</dbReference>
<dbReference type="Pfam" id="PF12833">
    <property type="entry name" value="HTH_18"/>
    <property type="match status" value="1"/>
</dbReference>
<accession>A0ABR7IQ68</accession>
<gene>
    <name evidence="5" type="ORF">H8Z77_04490</name>
</gene>
<keyword evidence="6" id="KW-1185">Reference proteome</keyword>
<dbReference type="InterPro" id="IPR009057">
    <property type="entry name" value="Homeodomain-like_sf"/>
</dbReference>
<dbReference type="SUPFAM" id="SSF46689">
    <property type="entry name" value="Homeodomain-like"/>
    <property type="match status" value="2"/>
</dbReference>
<reference evidence="5 6" key="1">
    <citation type="submission" date="2020-08" db="EMBL/GenBank/DDBJ databases">
        <title>Genome public.</title>
        <authorList>
            <person name="Liu C."/>
            <person name="Sun Q."/>
        </authorList>
    </citation>
    <scope>NUCLEOTIDE SEQUENCE [LARGE SCALE GENOMIC DNA]</scope>
    <source>
        <strain evidence="5 6">NSJ-27</strain>
    </source>
</reference>
<keyword evidence="1" id="KW-0805">Transcription regulation</keyword>
<evidence type="ECO:0000313" key="5">
    <source>
        <dbReference type="EMBL" id="MBC5787285.1"/>
    </source>
</evidence>
<sequence>MDYFDLPYTTITYNTTHNNIDRIQQQNERQKKKLDLSFYSNTECNMSGTVHRFGPFYVSQNAKKDLVYPATFLLMEANKEYYTKREGLNCFELRYTISGSGKLTYQNKTYQLNPGDGFLIDNRIYHYYRAEKQGWTSTIFHLDGNLVKSVYRQFAENGNFVFHKEICPSFELYQHEIIRTLKSISPYREYKASCLADLLLTEILTNTVHKNPASFDVPELIRKISSYIDKNYAEITSIDALCKSFYVSREYISRQFTKYIGLSPKEYLTHVRIHQAKVLLKSTTQPVSGIAYQVGFNDESYFIKVFKKLEHMTPLQYRKHSIF</sequence>
<feature type="domain" description="HTH araC/xylS-type" evidence="4">
    <location>
        <begin position="222"/>
        <end position="320"/>
    </location>
</feature>
<name>A0ABR7IQ68_9CLOT</name>
<dbReference type="Proteomes" id="UP000649151">
    <property type="component" value="Unassembled WGS sequence"/>
</dbReference>
<dbReference type="Gene3D" id="1.10.10.60">
    <property type="entry name" value="Homeodomain-like"/>
    <property type="match status" value="2"/>
</dbReference>
<dbReference type="InterPro" id="IPR003313">
    <property type="entry name" value="AraC-bd"/>
</dbReference>
<organism evidence="5 6">
    <name type="scientific">Clostridium facile</name>
    <dbReference type="NCBI Taxonomy" id="2763035"/>
    <lineage>
        <taxon>Bacteria</taxon>
        <taxon>Bacillati</taxon>
        <taxon>Bacillota</taxon>
        <taxon>Clostridia</taxon>
        <taxon>Eubacteriales</taxon>
        <taxon>Clostridiaceae</taxon>
        <taxon>Clostridium</taxon>
    </lineage>
</organism>
<keyword evidence="2" id="KW-0238">DNA-binding</keyword>
<evidence type="ECO:0000256" key="1">
    <source>
        <dbReference type="ARBA" id="ARBA00023015"/>
    </source>
</evidence>